<organism evidence="9 10">
    <name type="scientific">Legionella maioricensis</name>
    <dbReference type="NCBI Taxonomy" id="2896528"/>
    <lineage>
        <taxon>Bacteria</taxon>
        <taxon>Pseudomonadati</taxon>
        <taxon>Pseudomonadota</taxon>
        <taxon>Gammaproteobacteria</taxon>
        <taxon>Legionellales</taxon>
        <taxon>Legionellaceae</taxon>
        <taxon>Legionella</taxon>
    </lineage>
</organism>
<dbReference type="SUPFAM" id="SSF52151">
    <property type="entry name" value="FabD/lysophospholipase-like"/>
    <property type="match status" value="1"/>
</dbReference>
<reference evidence="9" key="1">
    <citation type="submission" date="2021-11" db="EMBL/GenBank/DDBJ databases">
        <title>Legionella maioricencis sp. nov., a new species isolated from hot water samples in Mallorca.</title>
        <authorList>
            <person name="Crespi S."/>
            <person name="Drasar V."/>
            <person name="Salva-Serra F."/>
            <person name="Jaen-Luchoro D."/>
            <person name="Pineiro-Iglesias B."/>
            <person name="Aliaga F."/>
            <person name="Fernandez-Juarez V."/>
            <person name="Coll G."/>
            <person name="Moore E.R.B."/>
            <person name="Bennasar-Figueras A."/>
        </authorList>
    </citation>
    <scope>NUCLEOTIDE SEQUENCE</scope>
    <source>
        <strain evidence="9">HCPI-6</strain>
    </source>
</reference>
<dbReference type="Pfam" id="PF00698">
    <property type="entry name" value="Acyl_transf_1"/>
    <property type="match status" value="1"/>
</dbReference>
<sequence>MVKTAFVFPGQGSQSVGMLSDFVPQYSIVTDLFAEASDAVGYDLWQLVQNGPAEKLNQTENTQVVMLTADVAIYKLLLQQGVSSPLIMAGHSLGEYAALVCADSLSLTDAARLVARRGQVMQQAIPLGIGAMAAIIGLADEQVKTLCEQASQTNQFVSPANYNAIGQVVVAGHTPAVERLIALADEAGARLAKIIPVSVPCHCPLLSEAAELFADSLAQTKFKNPSIDVVSNVDLSIYNSAQHIREKLKEQLYSPVRWVETIQMFKNHGVELVVECGPGKVLSGLSKRIERSLNAISVYDTISMDQVIEQLLIPAGEEL</sequence>
<feature type="active site" evidence="7">
    <location>
        <position position="202"/>
    </location>
</feature>
<evidence type="ECO:0000256" key="5">
    <source>
        <dbReference type="ARBA" id="ARBA00048462"/>
    </source>
</evidence>
<keyword evidence="10" id="KW-1185">Reference proteome</keyword>
<dbReference type="InterPro" id="IPR024925">
    <property type="entry name" value="Malonyl_CoA-ACP_transAc"/>
</dbReference>
<comment type="caution">
    <text evidence="9">The sequence shown here is derived from an EMBL/GenBank/DDBJ whole genome shotgun (WGS) entry which is preliminary data.</text>
</comment>
<evidence type="ECO:0000313" key="9">
    <source>
        <dbReference type="EMBL" id="MCL9684579.1"/>
    </source>
</evidence>
<evidence type="ECO:0000313" key="10">
    <source>
        <dbReference type="Proteomes" id="UP001139721"/>
    </source>
</evidence>
<evidence type="ECO:0000256" key="7">
    <source>
        <dbReference type="PIRSR" id="PIRSR000446-1"/>
    </source>
</evidence>
<evidence type="ECO:0000256" key="6">
    <source>
        <dbReference type="PIRNR" id="PIRNR000446"/>
    </source>
</evidence>
<comment type="catalytic activity">
    <reaction evidence="5 6">
        <text>holo-[ACP] + malonyl-CoA = malonyl-[ACP] + CoA</text>
        <dbReference type="Rhea" id="RHEA:41792"/>
        <dbReference type="Rhea" id="RHEA-COMP:9623"/>
        <dbReference type="Rhea" id="RHEA-COMP:9685"/>
        <dbReference type="ChEBI" id="CHEBI:57287"/>
        <dbReference type="ChEBI" id="CHEBI:57384"/>
        <dbReference type="ChEBI" id="CHEBI:64479"/>
        <dbReference type="ChEBI" id="CHEBI:78449"/>
        <dbReference type="EC" id="2.3.1.39"/>
    </reaction>
</comment>
<dbReference type="InterPro" id="IPR014043">
    <property type="entry name" value="Acyl_transferase_dom"/>
</dbReference>
<dbReference type="AlphaFoldDB" id="A0A9X2D151"/>
<evidence type="ECO:0000256" key="1">
    <source>
        <dbReference type="ARBA" id="ARBA00013258"/>
    </source>
</evidence>
<evidence type="ECO:0000256" key="3">
    <source>
        <dbReference type="ARBA" id="ARBA00022679"/>
    </source>
</evidence>
<keyword evidence="3 6" id="KW-0808">Transferase</keyword>
<dbReference type="Proteomes" id="UP001139721">
    <property type="component" value="Unassembled WGS sequence"/>
</dbReference>
<dbReference type="SUPFAM" id="SSF55048">
    <property type="entry name" value="Probable ACP-binding domain of malonyl-CoA ACP transacylase"/>
    <property type="match status" value="1"/>
</dbReference>
<dbReference type="GO" id="GO:0004314">
    <property type="term" value="F:[acyl-carrier-protein] S-malonyltransferase activity"/>
    <property type="evidence" value="ECO:0007669"/>
    <property type="project" value="UniProtKB-EC"/>
</dbReference>
<dbReference type="SMART" id="SM00827">
    <property type="entry name" value="PKS_AT"/>
    <property type="match status" value="1"/>
</dbReference>
<dbReference type="InterPro" id="IPR001227">
    <property type="entry name" value="Ac_transferase_dom_sf"/>
</dbReference>
<dbReference type="InterPro" id="IPR050858">
    <property type="entry name" value="Mal-CoA-ACP_Trans/PKS_FabD"/>
</dbReference>
<dbReference type="NCBIfam" id="TIGR00128">
    <property type="entry name" value="fabD"/>
    <property type="match status" value="1"/>
</dbReference>
<dbReference type="InterPro" id="IPR016036">
    <property type="entry name" value="Malonyl_transacylase_ACP-bd"/>
</dbReference>
<accession>A0A9X2D151</accession>
<dbReference type="Gene3D" id="3.40.366.10">
    <property type="entry name" value="Malonyl-Coenzyme A Acyl Carrier Protein, domain 2"/>
    <property type="match status" value="1"/>
</dbReference>
<feature type="domain" description="Malonyl-CoA:ACP transacylase (MAT)" evidence="8">
    <location>
        <begin position="7"/>
        <end position="306"/>
    </location>
</feature>
<dbReference type="InterPro" id="IPR016035">
    <property type="entry name" value="Acyl_Trfase/lysoPLipase"/>
</dbReference>
<evidence type="ECO:0000256" key="2">
    <source>
        <dbReference type="ARBA" id="ARBA00018953"/>
    </source>
</evidence>
<evidence type="ECO:0000256" key="4">
    <source>
        <dbReference type="ARBA" id="ARBA00023315"/>
    </source>
</evidence>
<dbReference type="GO" id="GO:0005829">
    <property type="term" value="C:cytosol"/>
    <property type="evidence" value="ECO:0007669"/>
    <property type="project" value="TreeGrafter"/>
</dbReference>
<dbReference type="PIRSF" id="PIRSF000446">
    <property type="entry name" value="Mct"/>
    <property type="match status" value="1"/>
</dbReference>
<dbReference type="Gene3D" id="3.30.70.250">
    <property type="entry name" value="Malonyl-CoA ACP transacylase, ACP-binding"/>
    <property type="match status" value="1"/>
</dbReference>
<dbReference type="PANTHER" id="PTHR42681">
    <property type="entry name" value="MALONYL-COA-ACYL CARRIER PROTEIN TRANSACYLASE, MITOCHONDRIAL"/>
    <property type="match status" value="1"/>
</dbReference>
<dbReference type="GO" id="GO:0006633">
    <property type="term" value="P:fatty acid biosynthetic process"/>
    <property type="evidence" value="ECO:0007669"/>
    <property type="project" value="TreeGrafter"/>
</dbReference>
<dbReference type="EMBL" id="JAJKBJ010000012">
    <property type="protein sequence ID" value="MCL9684579.1"/>
    <property type="molecule type" value="Genomic_DNA"/>
</dbReference>
<dbReference type="EC" id="2.3.1.39" evidence="1 6"/>
<protein>
    <recommendedName>
        <fullName evidence="2 6">Malonyl CoA-acyl carrier protein transacylase</fullName>
        <ecNumber evidence="1 6">2.3.1.39</ecNumber>
    </recommendedName>
</protein>
<dbReference type="RefSeq" id="WP_250421484.1">
    <property type="nucleotide sequence ID" value="NZ_JAJKBJ010000012.1"/>
</dbReference>
<name>A0A9X2D151_9GAMM</name>
<gene>
    <name evidence="9" type="primary">fabD</name>
    <name evidence="9" type="ORF">LOX96_10780</name>
</gene>
<evidence type="ECO:0000259" key="8">
    <source>
        <dbReference type="SMART" id="SM00827"/>
    </source>
</evidence>
<comment type="similarity">
    <text evidence="6">Belongs to the fabD family.</text>
</comment>
<proteinExistence type="inferred from homology"/>
<dbReference type="InterPro" id="IPR004410">
    <property type="entry name" value="Malonyl_CoA-ACP_transAc_FabD"/>
</dbReference>
<keyword evidence="4 6" id="KW-0012">Acyltransferase</keyword>
<feature type="active site" evidence="7">
    <location>
        <position position="92"/>
    </location>
</feature>
<dbReference type="FunFam" id="3.30.70.250:FF:000001">
    <property type="entry name" value="Malonyl CoA-acyl carrier protein transacylase"/>
    <property type="match status" value="1"/>
</dbReference>
<dbReference type="PANTHER" id="PTHR42681:SF1">
    <property type="entry name" value="MALONYL-COA-ACYL CARRIER PROTEIN TRANSACYLASE, MITOCHONDRIAL"/>
    <property type="match status" value="1"/>
</dbReference>